<sequence>MSPGAGTLAKGPSAAPQLQFAFEIAIELSPRLRYGPNIWGLERGFVGVTGGTVSGPMLNGIVMPHTGGDWPTVRGSDNTVRFDARYLLQADDGTIIELVNKGVRTGSKDVLQRLNDYQPVDPSEYYMALTPTFDAPAGPHEWLSTAVFIGKADRREKRSVFTYWMVL</sequence>
<dbReference type="PANTHER" id="PTHR37315:SF1">
    <property type="entry name" value="UPF0311 PROTEIN BLR7842"/>
    <property type="match status" value="1"/>
</dbReference>
<comment type="caution">
    <text evidence="2">The sequence shown here is derived from an EMBL/GenBank/DDBJ whole genome shotgun (WGS) entry which is preliminary data.</text>
</comment>
<dbReference type="PANTHER" id="PTHR37315">
    <property type="entry name" value="UPF0311 PROTEIN BLR7842"/>
    <property type="match status" value="1"/>
</dbReference>
<name>A0A844YRJ3_9SPHN</name>
<dbReference type="Gene3D" id="2.40.160.20">
    <property type="match status" value="1"/>
</dbReference>
<dbReference type="InterPro" id="IPR020915">
    <property type="entry name" value="UPF0311"/>
</dbReference>
<dbReference type="Pfam" id="PF11578">
    <property type="entry name" value="DUF3237"/>
    <property type="match status" value="1"/>
</dbReference>
<dbReference type="Proteomes" id="UP000466966">
    <property type="component" value="Unassembled WGS sequence"/>
</dbReference>
<keyword evidence="3" id="KW-1185">Reference proteome</keyword>
<organism evidence="2 3">
    <name type="scientific">Alteraurantiacibacter buctensis</name>
    <dbReference type="NCBI Taxonomy" id="1503981"/>
    <lineage>
        <taxon>Bacteria</taxon>
        <taxon>Pseudomonadati</taxon>
        <taxon>Pseudomonadota</taxon>
        <taxon>Alphaproteobacteria</taxon>
        <taxon>Sphingomonadales</taxon>
        <taxon>Erythrobacteraceae</taxon>
        <taxon>Alteraurantiacibacter</taxon>
    </lineage>
</organism>
<evidence type="ECO:0000256" key="1">
    <source>
        <dbReference type="HAMAP-Rule" id="MF_00775"/>
    </source>
</evidence>
<dbReference type="EMBL" id="WTYV01000002">
    <property type="protein sequence ID" value="MXO70975.1"/>
    <property type="molecule type" value="Genomic_DNA"/>
</dbReference>
<dbReference type="AlphaFoldDB" id="A0A844YRJ3"/>
<evidence type="ECO:0000313" key="3">
    <source>
        <dbReference type="Proteomes" id="UP000466966"/>
    </source>
</evidence>
<proteinExistence type="inferred from homology"/>
<evidence type="ECO:0000313" key="2">
    <source>
        <dbReference type="EMBL" id="MXO70975.1"/>
    </source>
</evidence>
<accession>A0A844YRJ3</accession>
<dbReference type="HAMAP" id="MF_00775">
    <property type="entry name" value="UPF0311"/>
    <property type="match status" value="1"/>
</dbReference>
<comment type="similarity">
    <text evidence="1">Belongs to the UPF0311 family.</text>
</comment>
<gene>
    <name evidence="2" type="ORF">GRI99_04900</name>
</gene>
<reference evidence="2 3" key="1">
    <citation type="submission" date="2019-12" db="EMBL/GenBank/DDBJ databases">
        <title>Genomic-based taxomic classification of the family Erythrobacteraceae.</title>
        <authorList>
            <person name="Xu L."/>
        </authorList>
    </citation>
    <scope>NUCLEOTIDE SEQUENCE [LARGE SCALE GENOMIC DNA]</scope>
    <source>
        <strain evidence="2 3">M0322</strain>
    </source>
</reference>
<protein>
    <recommendedName>
        <fullName evidence="1">UPF0311 protein GRI99_04900</fullName>
    </recommendedName>
</protein>